<reference evidence="2 3" key="1">
    <citation type="journal article" date="2009" name="Nature">
        <title>Evolution of pathogenicity and sexual reproduction in eight Candida genomes.</title>
        <authorList>
            <person name="Butler G."/>
            <person name="Rasmussen M.D."/>
            <person name="Lin M.F."/>
            <person name="Santos M.A."/>
            <person name="Sakthikumar S."/>
            <person name="Munro C.A."/>
            <person name="Rheinbay E."/>
            <person name="Grabherr M."/>
            <person name="Forche A."/>
            <person name="Reedy J.L."/>
            <person name="Agrafioti I."/>
            <person name="Arnaud M.B."/>
            <person name="Bates S."/>
            <person name="Brown A.J."/>
            <person name="Brunke S."/>
            <person name="Costanzo M.C."/>
            <person name="Fitzpatrick D.A."/>
            <person name="de Groot P.W."/>
            <person name="Harris D."/>
            <person name="Hoyer L.L."/>
            <person name="Hube B."/>
            <person name="Klis F.M."/>
            <person name="Kodira C."/>
            <person name="Lennard N."/>
            <person name="Logue M.E."/>
            <person name="Martin R."/>
            <person name="Neiman A.M."/>
            <person name="Nikolaou E."/>
            <person name="Quail M.A."/>
            <person name="Quinn J."/>
            <person name="Santos M.C."/>
            <person name="Schmitzberger F.F."/>
            <person name="Sherlock G."/>
            <person name="Shah P."/>
            <person name="Silverstein K.A."/>
            <person name="Skrzypek M.S."/>
            <person name="Soll D."/>
            <person name="Staggs R."/>
            <person name="Stansfield I."/>
            <person name="Stumpf M.P."/>
            <person name="Sudbery P.E."/>
            <person name="Srikantha T."/>
            <person name="Zeng Q."/>
            <person name="Berman J."/>
            <person name="Berriman M."/>
            <person name="Heitman J."/>
            <person name="Gow N.A."/>
            <person name="Lorenz M.C."/>
            <person name="Birren B.W."/>
            <person name="Kellis M."/>
            <person name="Cuomo C.A."/>
        </authorList>
    </citation>
    <scope>NUCLEOTIDE SEQUENCE [LARGE SCALE GENOMIC DNA]</scope>
    <source>
        <strain evidence="3">ATCC 6260 / CBS 566 / DSM 6381 / JCM 1539 / NBRC 10279 / NRRL Y-324</strain>
    </source>
</reference>
<dbReference type="SUPFAM" id="SSF51695">
    <property type="entry name" value="PLC-like phosphodiesterases"/>
    <property type="match status" value="1"/>
</dbReference>
<dbReference type="InParanoid" id="A5DR66"/>
<dbReference type="HOGENOM" id="CLU_729591_0_0_1"/>
<dbReference type="VEuPathDB" id="FungiDB:PGUG_05767"/>
<sequence length="379" mass="44338">MSNISSSVPDLVVAGHRGYKAKFTENTLYGFSKCYESGATNIETDVFLTKDNEVVISHDVNTKRVFVEPDGTPADHNILHSNFDELKDLRTKTGEKLLRFRDVLEWFVTFIETKGDHKEYKIMLDIKRLNPPKILRYLWLNILEVKNDINYWLPRIQLGVWDLTMVKYLNQHQFFQKTFHDAKSQVNLFHVSVSWKDSLHYIAFNEYLDQQPDDRIKLKVTGISILYLSTWNTDFVLKFVPLLRKYNMGLYSWTVNTKEQLQYVLALQKAYRLPEMGVISDDPAKMVDFVSEQQERLESIDDSTSLLKEKSPHYKVKISLWQKTVSGLFSLFIRLAGAKRITSDDLVFDKPVDENHVRPVKLSKMGIWIFQTCQRFGIF</sequence>
<dbReference type="PANTHER" id="PTHR46211:SF14">
    <property type="entry name" value="GLYCEROPHOSPHODIESTER PHOSPHODIESTERASE"/>
    <property type="match status" value="1"/>
</dbReference>
<dbReference type="FunCoup" id="A5DR66">
    <property type="interactions" value="107"/>
</dbReference>
<dbReference type="GO" id="GO:0006629">
    <property type="term" value="P:lipid metabolic process"/>
    <property type="evidence" value="ECO:0007669"/>
    <property type="project" value="InterPro"/>
</dbReference>
<evidence type="ECO:0000313" key="2">
    <source>
        <dbReference type="EMBL" id="EDK41669.2"/>
    </source>
</evidence>
<dbReference type="OrthoDB" id="1058301at2759"/>
<dbReference type="RefSeq" id="XP_001482004.2">
    <property type="nucleotide sequence ID" value="XM_001481954.1"/>
</dbReference>
<proteinExistence type="predicted"/>
<dbReference type="EMBL" id="CH408162">
    <property type="protein sequence ID" value="EDK41669.2"/>
    <property type="molecule type" value="Genomic_DNA"/>
</dbReference>
<protein>
    <recommendedName>
        <fullName evidence="1">GP-PDE domain-containing protein</fullName>
    </recommendedName>
</protein>
<dbReference type="AlphaFoldDB" id="A5DR66"/>
<dbReference type="Gene3D" id="3.20.20.190">
    <property type="entry name" value="Phosphatidylinositol (PI) phosphodiesterase"/>
    <property type="match status" value="1"/>
</dbReference>
<feature type="domain" description="GP-PDE" evidence="1">
    <location>
        <begin position="11"/>
        <end position="290"/>
    </location>
</feature>
<dbReference type="PROSITE" id="PS51704">
    <property type="entry name" value="GP_PDE"/>
    <property type="match status" value="1"/>
</dbReference>
<dbReference type="OMA" id="RIQFGIW"/>
<dbReference type="KEGG" id="pgu:PGUG_05767"/>
<dbReference type="PANTHER" id="PTHR46211">
    <property type="entry name" value="GLYCEROPHOSPHORYL DIESTER PHOSPHODIESTERASE"/>
    <property type="match status" value="1"/>
</dbReference>
<evidence type="ECO:0000313" key="3">
    <source>
        <dbReference type="Proteomes" id="UP000001997"/>
    </source>
</evidence>
<name>A5DR66_PICGU</name>
<keyword evidence="3" id="KW-1185">Reference proteome</keyword>
<dbReference type="InterPro" id="IPR030395">
    <property type="entry name" value="GP_PDE_dom"/>
</dbReference>
<organism evidence="2 3">
    <name type="scientific">Meyerozyma guilliermondii (strain ATCC 6260 / CBS 566 / DSM 6381 / JCM 1539 / NBRC 10279 / NRRL Y-324)</name>
    <name type="common">Yeast</name>
    <name type="synonym">Candida guilliermondii</name>
    <dbReference type="NCBI Taxonomy" id="294746"/>
    <lineage>
        <taxon>Eukaryota</taxon>
        <taxon>Fungi</taxon>
        <taxon>Dikarya</taxon>
        <taxon>Ascomycota</taxon>
        <taxon>Saccharomycotina</taxon>
        <taxon>Pichiomycetes</taxon>
        <taxon>Debaryomycetaceae</taxon>
        <taxon>Meyerozyma</taxon>
    </lineage>
</organism>
<dbReference type="GO" id="GO:0008081">
    <property type="term" value="F:phosphoric diester hydrolase activity"/>
    <property type="evidence" value="ECO:0007669"/>
    <property type="project" value="InterPro"/>
</dbReference>
<dbReference type="Proteomes" id="UP000001997">
    <property type="component" value="Unassembled WGS sequence"/>
</dbReference>
<gene>
    <name evidence="2" type="ORF">PGUG_05767</name>
</gene>
<dbReference type="GeneID" id="5123775"/>
<dbReference type="eggNOG" id="KOG2258">
    <property type="taxonomic scope" value="Eukaryota"/>
</dbReference>
<evidence type="ECO:0000259" key="1">
    <source>
        <dbReference type="PROSITE" id="PS51704"/>
    </source>
</evidence>
<accession>A5DR66</accession>
<dbReference type="InterPro" id="IPR017946">
    <property type="entry name" value="PLC-like_Pdiesterase_TIM-brl"/>
</dbReference>
<dbReference type="CDD" id="cd08570">
    <property type="entry name" value="GDPD_YPL206cp_fungi"/>
    <property type="match status" value="1"/>
</dbReference>
<dbReference type="STRING" id="294746.A5DR66"/>
<dbReference type="Pfam" id="PF03009">
    <property type="entry name" value="GDPD"/>
    <property type="match status" value="1"/>
</dbReference>